<gene>
    <name evidence="7" type="ORF">ABGN05_13680</name>
</gene>
<dbReference type="InterPro" id="IPR003740">
    <property type="entry name" value="YitT"/>
</dbReference>
<keyword evidence="3 6" id="KW-0812">Transmembrane</keyword>
<dbReference type="Proteomes" id="UP001556692">
    <property type="component" value="Unassembled WGS sequence"/>
</dbReference>
<dbReference type="EMBL" id="JBDPGJ010000003">
    <property type="protein sequence ID" value="MEX0406720.1"/>
    <property type="molecule type" value="Genomic_DNA"/>
</dbReference>
<comment type="subcellular location">
    <subcellularLocation>
        <location evidence="1">Cell membrane</location>
        <topology evidence="1">Multi-pass membrane protein</topology>
    </subcellularLocation>
</comment>
<reference evidence="7 8" key="1">
    <citation type="submission" date="2024-05" db="EMBL/GenBank/DDBJ databases">
        <authorList>
            <person name="Jiang F."/>
        </authorList>
    </citation>
    <scope>NUCLEOTIDE SEQUENCE [LARGE SCALE GENOMIC DNA]</scope>
    <source>
        <strain evidence="7 8">LZ166</strain>
    </source>
</reference>
<evidence type="ECO:0000313" key="8">
    <source>
        <dbReference type="Proteomes" id="UP001556692"/>
    </source>
</evidence>
<feature type="transmembrane region" description="Helical" evidence="6">
    <location>
        <begin position="128"/>
        <end position="146"/>
    </location>
</feature>
<sequence length="221" mass="23521">MRNVVTALRFRIPIGSKKTIGVSPTQHSLQEDVAAILLGTSFVAFGTKLFADAHLVTGGIAGVALLLQHSGTFPFWVAFFAVNLPFYLLAWNRLGPAVALRTLLAVSLVSILAGAIHSWVEFSHLDTAFAAIAGGGLCGVGLLILFRHRTGLGGFNLLAWYLQDTIGIRAGYFQMILDLAVLAGAFLVLGAGEILLSVFGAVVLNLVLAMNHRSDRYVAMS</sequence>
<evidence type="ECO:0000256" key="6">
    <source>
        <dbReference type="SAM" id="Phobius"/>
    </source>
</evidence>
<feature type="transmembrane region" description="Helical" evidence="6">
    <location>
        <begin position="98"/>
        <end position="116"/>
    </location>
</feature>
<evidence type="ECO:0000256" key="1">
    <source>
        <dbReference type="ARBA" id="ARBA00004651"/>
    </source>
</evidence>
<organism evidence="7 8">
    <name type="scientific">Aquibium pacificus</name>
    <dbReference type="NCBI Taxonomy" id="3153579"/>
    <lineage>
        <taxon>Bacteria</taxon>
        <taxon>Pseudomonadati</taxon>
        <taxon>Pseudomonadota</taxon>
        <taxon>Alphaproteobacteria</taxon>
        <taxon>Hyphomicrobiales</taxon>
        <taxon>Phyllobacteriaceae</taxon>
        <taxon>Aquibium</taxon>
    </lineage>
</organism>
<dbReference type="Pfam" id="PF02588">
    <property type="entry name" value="YitT_membrane"/>
    <property type="match status" value="1"/>
</dbReference>
<keyword evidence="2" id="KW-1003">Cell membrane</keyword>
<evidence type="ECO:0000256" key="4">
    <source>
        <dbReference type="ARBA" id="ARBA00022989"/>
    </source>
</evidence>
<evidence type="ECO:0000313" key="7">
    <source>
        <dbReference type="EMBL" id="MEX0406720.1"/>
    </source>
</evidence>
<accession>A0ABV3SK78</accession>
<feature type="transmembrane region" description="Helical" evidence="6">
    <location>
        <begin position="73"/>
        <end position="91"/>
    </location>
</feature>
<keyword evidence="8" id="KW-1185">Reference proteome</keyword>
<evidence type="ECO:0000256" key="2">
    <source>
        <dbReference type="ARBA" id="ARBA00022475"/>
    </source>
</evidence>
<dbReference type="InterPro" id="IPR051461">
    <property type="entry name" value="UPF0750_membrane"/>
</dbReference>
<evidence type="ECO:0000256" key="5">
    <source>
        <dbReference type="ARBA" id="ARBA00023136"/>
    </source>
</evidence>
<protein>
    <submittedName>
        <fullName evidence="7">YitT family protein</fullName>
    </submittedName>
</protein>
<keyword evidence="4 6" id="KW-1133">Transmembrane helix</keyword>
<dbReference type="RefSeq" id="WP_367954607.1">
    <property type="nucleotide sequence ID" value="NZ_JBDPGJ010000003.1"/>
</dbReference>
<feature type="transmembrane region" description="Helical" evidence="6">
    <location>
        <begin position="194"/>
        <end position="211"/>
    </location>
</feature>
<name>A0ABV3SK78_9HYPH</name>
<dbReference type="PANTHER" id="PTHR33545:SF5">
    <property type="entry name" value="UPF0750 MEMBRANE PROTEIN YITT"/>
    <property type="match status" value="1"/>
</dbReference>
<evidence type="ECO:0000256" key="3">
    <source>
        <dbReference type="ARBA" id="ARBA00022692"/>
    </source>
</evidence>
<keyword evidence="5 6" id="KW-0472">Membrane</keyword>
<proteinExistence type="predicted"/>
<comment type="caution">
    <text evidence="7">The sequence shown here is derived from an EMBL/GenBank/DDBJ whole genome shotgun (WGS) entry which is preliminary data.</text>
</comment>
<dbReference type="PANTHER" id="PTHR33545">
    <property type="entry name" value="UPF0750 MEMBRANE PROTEIN YITT-RELATED"/>
    <property type="match status" value="1"/>
</dbReference>